<reference evidence="2 4" key="2">
    <citation type="submission" date="2016-10" db="EMBL/GenBank/DDBJ databases">
        <authorList>
            <person name="de Groot N.N."/>
        </authorList>
    </citation>
    <scope>NUCLEOTIDE SEQUENCE [LARGE SCALE GENOMIC DNA]</scope>
    <source>
        <strain evidence="2 4">DSM 2895</strain>
    </source>
</reference>
<protein>
    <submittedName>
        <fullName evidence="1">Uncharacterized protein</fullName>
    </submittedName>
</protein>
<dbReference type="GeneID" id="87589395"/>
<evidence type="ECO:0000313" key="2">
    <source>
        <dbReference type="EMBL" id="SDK25897.1"/>
    </source>
</evidence>
<dbReference type="EMBL" id="LGUG01000004">
    <property type="protein sequence ID" value="KON95850.1"/>
    <property type="molecule type" value="Genomic_DNA"/>
</dbReference>
<evidence type="ECO:0000313" key="3">
    <source>
        <dbReference type="Proteomes" id="UP000037269"/>
    </source>
</evidence>
<gene>
    <name evidence="1" type="ORF">AF333_10495</name>
    <name evidence="2" type="ORF">SAMN04487909_1462</name>
</gene>
<evidence type="ECO:0000313" key="4">
    <source>
        <dbReference type="Proteomes" id="UP000182836"/>
    </source>
</evidence>
<dbReference type="Proteomes" id="UP000182836">
    <property type="component" value="Unassembled WGS sequence"/>
</dbReference>
<dbReference type="Proteomes" id="UP000037269">
    <property type="component" value="Unassembled WGS sequence"/>
</dbReference>
<dbReference type="EMBL" id="FNED01000046">
    <property type="protein sequence ID" value="SDK25897.1"/>
    <property type="molecule type" value="Genomic_DNA"/>
</dbReference>
<dbReference type="RefSeq" id="WP_043064923.1">
    <property type="nucleotide sequence ID" value="NZ_LGUG01000004.1"/>
</dbReference>
<dbReference type="AlphaFoldDB" id="A0A0D1X6T9"/>
<organism evidence="1 3">
    <name type="scientific">Aneurinibacillus migulanus</name>
    <name type="common">Bacillus migulanus</name>
    <dbReference type="NCBI Taxonomy" id="47500"/>
    <lineage>
        <taxon>Bacteria</taxon>
        <taxon>Bacillati</taxon>
        <taxon>Bacillota</taxon>
        <taxon>Bacilli</taxon>
        <taxon>Bacillales</taxon>
        <taxon>Paenibacillaceae</taxon>
        <taxon>Aneurinibacillus group</taxon>
        <taxon>Aneurinibacillus</taxon>
    </lineage>
</organism>
<keyword evidence="3" id="KW-1185">Reference proteome</keyword>
<proteinExistence type="predicted"/>
<accession>A0A0D1X6T9</accession>
<dbReference type="PATRIC" id="fig|47500.12.peg.3080"/>
<evidence type="ECO:0000313" key="1">
    <source>
        <dbReference type="EMBL" id="KON95850.1"/>
    </source>
</evidence>
<reference evidence="1 3" key="1">
    <citation type="submission" date="2015-07" db="EMBL/GenBank/DDBJ databases">
        <title>Fjat-14205 dsm 2895.</title>
        <authorList>
            <person name="Liu B."/>
            <person name="Wang J."/>
            <person name="Zhu Y."/>
            <person name="Liu G."/>
            <person name="Chen Q."/>
            <person name="Chen Z."/>
            <person name="Lan J."/>
            <person name="Che J."/>
            <person name="Ge C."/>
            <person name="Shi H."/>
            <person name="Pan Z."/>
            <person name="Liu X."/>
        </authorList>
    </citation>
    <scope>NUCLEOTIDE SEQUENCE [LARGE SCALE GENOMIC DNA]</scope>
    <source>
        <strain evidence="1 3">DSM 2895</strain>
    </source>
</reference>
<name>A0A0D1X6T9_ANEMI</name>
<sequence>MAKDKRRGRSEGVILFGIKKPEYQLKERGHEAVLFSLVENKRGRCVKVYRERDRLRWEQRKWNMRKDKKTKHV</sequence>